<dbReference type="PROSITE" id="PS00482">
    <property type="entry name" value="DIHYDROOROTASE_1"/>
    <property type="match status" value="1"/>
</dbReference>
<dbReference type="InterPro" id="IPR032466">
    <property type="entry name" value="Metal_Hydrolase"/>
</dbReference>
<dbReference type="Gene3D" id="3.20.20.140">
    <property type="entry name" value="Metal-dependent hydrolases"/>
    <property type="match status" value="1"/>
</dbReference>
<name>A0A369L9D4_9ACTN</name>
<dbReference type="UniPathway" id="UPA00070">
    <property type="reaction ID" value="UER00117"/>
</dbReference>
<dbReference type="InterPro" id="IPR024403">
    <property type="entry name" value="DHOase_cat"/>
</dbReference>
<dbReference type="HAMAP" id="MF_00220_B">
    <property type="entry name" value="PyrC_classI_B"/>
    <property type="match status" value="1"/>
</dbReference>
<dbReference type="GO" id="GO:0006145">
    <property type="term" value="P:purine nucleobase catabolic process"/>
    <property type="evidence" value="ECO:0007669"/>
    <property type="project" value="TreeGrafter"/>
</dbReference>
<comment type="cofactor">
    <cofactor evidence="6">
        <name>Zn(2+)</name>
        <dbReference type="ChEBI" id="CHEBI:29105"/>
    </cofactor>
    <text evidence="6">Binds 2 Zn(2+) ions per subunit.</text>
</comment>
<keyword evidence="9" id="KW-1185">Reference proteome</keyword>
<dbReference type="InterPro" id="IPR011059">
    <property type="entry name" value="Metal-dep_hydrolase_composite"/>
</dbReference>
<keyword evidence="6" id="KW-0862">Zinc</keyword>
<dbReference type="Gene3D" id="2.30.40.10">
    <property type="entry name" value="Urease, subunit C, domain 1"/>
    <property type="match status" value="1"/>
</dbReference>
<feature type="binding site" evidence="6">
    <location>
        <position position="60"/>
    </location>
    <ligand>
        <name>Zn(2+)</name>
        <dbReference type="ChEBI" id="CHEBI:29105"/>
        <label>1</label>
    </ligand>
</feature>
<dbReference type="SUPFAM" id="SSF51338">
    <property type="entry name" value="Composite domain of metallo-dependent hydrolases"/>
    <property type="match status" value="1"/>
</dbReference>
<dbReference type="PROSITE" id="PS00483">
    <property type="entry name" value="DIHYDROOROTASE_2"/>
    <property type="match status" value="1"/>
</dbReference>
<comment type="caution">
    <text evidence="8">The sequence shown here is derived from an EMBL/GenBank/DDBJ whole genome shotgun (WGS) entry which is preliminary data.</text>
</comment>
<comment type="function">
    <text evidence="1 6">Catalyzes the reversible cyclization of carbamoyl aspartate to dihydroorotate.</text>
</comment>
<proteinExistence type="inferred from homology"/>
<feature type="binding site" evidence="6">
    <location>
        <begin position="324"/>
        <end position="325"/>
    </location>
    <ligand>
        <name>substrate</name>
    </ligand>
</feature>
<evidence type="ECO:0000313" key="9">
    <source>
        <dbReference type="Proteomes" id="UP000253792"/>
    </source>
</evidence>
<dbReference type="EC" id="3.5.2.3" evidence="6"/>
<dbReference type="InterPro" id="IPR004722">
    <property type="entry name" value="DHOase"/>
</dbReference>
<evidence type="ECO:0000313" key="8">
    <source>
        <dbReference type="EMBL" id="RDB55329.1"/>
    </source>
</evidence>
<accession>A0A369L9D4</accession>
<feature type="binding site" evidence="6">
    <location>
        <position position="94"/>
    </location>
    <ligand>
        <name>substrate</name>
    </ligand>
</feature>
<evidence type="ECO:0000256" key="1">
    <source>
        <dbReference type="ARBA" id="ARBA00002368"/>
    </source>
</evidence>
<dbReference type="SUPFAM" id="SSF51556">
    <property type="entry name" value="Metallo-dependent hydrolases"/>
    <property type="match status" value="1"/>
</dbReference>
<dbReference type="OrthoDB" id="9803027at2"/>
<dbReference type="NCBIfam" id="TIGR00857">
    <property type="entry name" value="pyrC_multi"/>
    <property type="match status" value="1"/>
</dbReference>
<dbReference type="PANTHER" id="PTHR43668">
    <property type="entry name" value="ALLANTOINASE"/>
    <property type="match status" value="1"/>
</dbReference>
<dbReference type="InterPro" id="IPR050138">
    <property type="entry name" value="DHOase/Allantoinase_Hydrolase"/>
</dbReference>
<sequence length="430" mass="45480">MALLLKNAHVIDSQVGLNETADILIRDGKIVEIGQGLSLEKGVERDLAGKIVVPGLVDMHVHLREPGFEQKEDIASGTRAAAHGGFTAVCAMPNTNPVVDNAVAVEYVKSIASQAGKCRVHVSGSCSQGLKGETLSEMGDMAAHGAVAFTDDGRGIQAAGMMRRVMDYASQFGRVVMSHCQDEDLVGDGQVNEGVASTRLGLLGWPAEGEELQIARDIALCRLTGCKLHIQHISTARGLDMVRAAKAEGLPVTCEVTPHHLFLTEDNIGDDYSTALKVNPPLRTAADAEALIAGVIDGTVDAIVTDHAPHTAWEKDREFELAPFGMIGLETSLGLVITNLVATGKISWERMTELMGANQRAILGVERVALEAGSTADLTVIDPEAAWTVDAADFCSKAKNSGFIGAQLTGRATDVYVGGYATMEDGKIVE</sequence>
<dbReference type="EMBL" id="PPTP01000005">
    <property type="protein sequence ID" value="RDB55329.1"/>
    <property type="molecule type" value="Genomic_DNA"/>
</dbReference>
<dbReference type="GO" id="GO:0005737">
    <property type="term" value="C:cytoplasm"/>
    <property type="evidence" value="ECO:0007669"/>
    <property type="project" value="TreeGrafter"/>
</dbReference>
<keyword evidence="5 6" id="KW-0665">Pyrimidine biosynthesis</keyword>
<dbReference type="GO" id="GO:0004151">
    <property type="term" value="F:dihydroorotase activity"/>
    <property type="evidence" value="ECO:0007669"/>
    <property type="project" value="UniProtKB-UniRule"/>
</dbReference>
<dbReference type="GO" id="GO:0004038">
    <property type="term" value="F:allantoinase activity"/>
    <property type="evidence" value="ECO:0007669"/>
    <property type="project" value="TreeGrafter"/>
</dbReference>
<dbReference type="AlphaFoldDB" id="A0A369L9D4"/>
<keyword evidence="4 6" id="KW-0378">Hydrolase</keyword>
<evidence type="ECO:0000256" key="6">
    <source>
        <dbReference type="HAMAP-Rule" id="MF_00220"/>
    </source>
</evidence>
<feature type="binding site" evidence="6">
    <location>
        <position position="310"/>
    </location>
    <ligand>
        <name>substrate</name>
    </ligand>
</feature>
<reference evidence="8 9" key="1">
    <citation type="journal article" date="2018" name="Elife">
        <title>Discovery and characterization of a prevalent human gut bacterial enzyme sufficient for the inactivation of a family of plant toxins.</title>
        <authorList>
            <person name="Koppel N."/>
            <person name="Bisanz J.E."/>
            <person name="Pandelia M.E."/>
            <person name="Turnbaugh P.J."/>
            <person name="Balskus E.P."/>
        </authorList>
    </citation>
    <scope>NUCLEOTIDE SEQUENCE [LARGE SCALE GENOMIC DNA]</scope>
    <source>
        <strain evidence="9">anaerobia AP69FAA</strain>
    </source>
</reference>
<feature type="binding site" evidence="6">
    <location>
        <position position="232"/>
    </location>
    <ligand>
        <name>Zn(2+)</name>
        <dbReference type="ChEBI" id="CHEBI:29105"/>
        <label>2</label>
    </ligand>
</feature>
<feature type="binding site" evidence="6">
    <location>
        <position position="152"/>
    </location>
    <ligand>
        <name>Zn(2+)</name>
        <dbReference type="ChEBI" id="CHEBI:29105"/>
        <label>2</label>
    </ligand>
</feature>
<dbReference type="STRING" id="1034345.GCA_000236865_00143"/>
<feature type="binding site" evidence="6">
    <location>
        <position position="279"/>
    </location>
    <ligand>
        <name>substrate</name>
    </ligand>
</feature>
<dbReference type="Proteomes" id="UP000253792">
    <property type="component" value="Unassembled WGS sequence"/>
</dbReference>
<evidence type="ECO:0000256" key="5">
    <source>
        <dbReference type="ARBA" id="ARBA00022975"/>
    </source>
</evidence>
<dbReference type="InterPro" id="IPR002195">
    <property type="entry name" value="Dihydroorotase_CS"/>
</dbReference>
<organism evidence="8 9">
    <name type="scientific">Senegalimassilia anaerobia</name>
    <dbReference type="NCBI Taxonomy" id="1473216"/>
    <lineage>
        <taxon>Bacteria</taxon>
        <taxon>Bacillati</taxon>
        <taxon>Actinomycetota</taxon>
        <taxon>Coriobacteriia</taxon>
        <taxon>Coriobacteriales</taxon>
        <taxon>Coriobacteriaceae</taxon>
        <taxon>Senegalimassilia</taxon>
    </lineage>
</organism>
<feature type="binding site" evidence="6">
    <location>
        <position position="152"/>
    </location>
    <ligand>
        <name>Zn(2+)</name>
        <dbReference type="ChEBI" id="CHEBI:29105"/>
        <label>1</label>
    </ligand>
</feature>
<protein>
    <recommendedName>
        <fullName evidence="6">Dihydroorotase</fullName>
        <shortName evidence="6">DHOase</shortName>
        <ecNumber evidence="6">3.5.2.3</ecNumber>
    </recommendedName>
</protein>
<keyword evidence="3 6" id="KW-0479">Metal-binding</keyword>
<evidence type="ECO:0000256" key="4">
    <source>
        <dbReference type="ARBA" id="ARBA00022801"/>
    </source>
</evidence>
<dbReference type="CDD" id="cd01317">
    <property type="entry name" value="DHOase_IIa"/>
    <property type="match status" value="1"/>
</dbReference>
<dbReference type="GO" id="GO:0044205">
    <property type="term" value="P:'de novo' UMP biosynthetic process"/>
    <property type="evidence" value="ECO:0007669"/>
    <property type="project" value="UniProtKB-UniRule"/>
</dbReference>
<evidence type="ECO:0000256" key="3">
    <source>
        <dbReference type="ARBA" id="ARBA00022723"/>
    </source>
</evidence>
<comment type="pathway">
    <text evidence="6">Pyrimidine metabolism; UMP biosynthesis via de novo pathway; (S)-dihydroorotate from bicarbonate: step 3/3.</text>
</comment>
<dbReference type="Pfam" id="PF12890">
    <property type="entry name" value="DHOase"/>
    <property type="match status" value="1"/>
</dbReference>
<dbReference type="RefSeq" id="WP_114620765.1">
    <property type="nucleotide sequence ID" value="NZ_PPTP01000005.1"/>
</dbReference>
<feature type="active site" evidence="6">
    <location>
        <position position="306"/>
    </location>
</feature>
<comment type="catalytic activity">
    <reaction evidence="6">
        <text>(S)-dihydroorotate + H2O = N-carbamoyl-L-aspartate + H(+)</text>
        <dbReference type="Rhea" id="RHEA:24296"/>
        <dbReference type="ChEBI" id="CHEBI:15377"/>
        <dbReference type="ChEBI" id="CHEBI:15378"/>
        <dbReference type="ChEBI" id="CHEBI:30864"/>
        <dbReference type="ChEBI" id="CHEBI:32814"/>
        <dbReference type="EC" id="3.5.2.3"/>
    </reaction>
</comment>
<evidence type="ECO:0000259" key="7">
    <source>
        <dbReference type="Pfam" id="PF12890"/>
    </source>
</evidence>
<evidence type="ECO:0000256" key="2">
    <source>
        <dbReference type="ARBA" id="ARBA00010286"/>
    </source>
</evidence>
<feature type="binding site" evidence="6">
    <location>
        <position position="62"/>
    </location>
    <ligand>
        <name>Zn(2+)</name>
        <dbReference type="ChEBI" id="CHEBI:29105"/>
        <label>1</label>
    </ligand>
</feature>
<dbReference type="GO" id="GO:0008270">
    <property type="term" value="F:zinc ion binding"/>
    <property type="evidence" value="ECO:0007669"/>
    <property type="project" value="UniProtKB-UniRule"/>
</dbReference>
<dbReference type="PANTHER" id="PTHR43668:SF2">
    <property type="entry name" value="ALLANTOINASE"/>
    <property type="match status" value="1"/>
</dbReference>
<feature type="binding site" evidence="6">
    <location>
        <begin position="62"/>
        <end position="64"/>
    </location>
    <ligand>
        <name>substrate</name>
    </ligand>
</feature>
<feature type="binding site" evidence="6">
    <location>
        <position position="306"/>
    </location>
    <ligand>
        <name>Zn(2+)</name>
        <dbReference type="ChEBI" id="CHEBI:29105"/>
        <label>1</label>
    </ligand>
</feature>
<comment type="similarity">
    <text evidence="2 6">Belongs to the metallo-dependent hydrolases superfamily. DHOase family. Class I DHOase subfamily.</text>
</comment>
<gene>
    <name evidence="6" type="primary">pyrC</name>
    <name evidence="8" type="ORF">C1880_06480</name>
</gene>
<feature type="domain" description="Dihydroorotase catalytic" evidence="7">
    <location>
        <begin position="49"/>
        <end position="235"/>
    </location>
</feature>
<feature type="binding site" evidence="6">
    <location>
        <position position="179"/>
    </location>
    <ligand>
        <name>Zn(2+)</name>
        <dbReference type="ChEBI" id="CHEBI:29105"/>
        <label>2</label>
    </ligand>
</feature>